<accession>A0A9P4Q000</accession>
<dbReference type="AlphaFoldDB" id="A0A9P4Q000"/>
<comment type="caution">
    <text evidence="1">The sequence shown here is derived from an EMBL/GenBank/DDBJ whole genome shotgun (WGS) entry which is preliminary data.</text>
</comment>
<dbReference type="SUPFAM" id="SSF52540">
    <property type="entry name" value="P-loop containing nucleoside triphosphate hydrolases"/>
    <property type="match status" value="1"/>
</dbReference>
<sequence length="190" mass="21543">MSVPIAGGLHSPRHDVGSSYFDSFGAGHQHNYNQSGTNNQQFNAQTINYTERQPQEPAPPSKRTVPFLRDPNFVERPELAELWDKFAKPDHQRVALTGLGGVGKSQLAIEHCYRTRDASPDTWVLWIHASTAARFDQELRKLADEVEIPGRNEERADISGLVYQWLSDARRSWLIILDNADDAEYLFARP</sequence>
<feature type="non-terminal residue" evidence="1">
    <location>
        <position position="190"/>
    </location>
</feature>
<dbReference type="InterPro" id="IPR027417">
    <property type="entry name" value="P-loop_NTPase"/>
</dbReference>
<evidence type="ECO:0000313" key="2">
    <source>
        <dbReference type="Proteomes" id="UP000799441"/>
    </source>
</evidence>
<keyword evidence="2" id="KW-1185">Reference proteome</keyword>
<dbReference type="OrthoDB" id="20872at2759"/>
<name>A0A9P4Q000_9PEZI</name>
<dbReference type="Proteomes" id="UP000799441">
    <property type="component" value="Unassembled WGS sequence"/>
</dbReference>
<protein>
    <recommendedName>
        <fullName evidence="3">NB-ARC domain-containing protein</fullName>
    </recommendedName>
</protein>
<organism evidence="1 2">
    <name type="scientific">Polychaeton citri CBS 116435</name>
    <dbReference type="NCBI Taxonomy" id="1314669"/>
    <lineage>
        <taxon>Eukaryota</taxon>
        <taxon>Fungi</taxon>
        <taxon>Dikarya</taxon>
        <taxon>Ascomycota</taxon>
        <taxon>Pezizomycotina</taxon>
        <taxon>Dothideomycetes</taxon>
        <taxon>Dothideomycetidae</taxon>
        <taxon>Capnodiales</taxon>
        <taxon>Capnodiaceae</taxon>
        <taxon>Polychaeton</taxon>
    </lineage>
</organism>
<dbReference type="Gene3D" id="3.40.50.300">
    <property type="entry name" value="P-loop containing nucleotide triphosphate hydrolases"/>
    <property type="match status" value="1"/>
</dbReference>
<dbReference type="EMBL" id="MU003945">
    <property type="protein sequence ID" value="KAF2715871.1"/>
    <property type="molecule type" value="Genomic_DNA"/>
</dbReference>
<evidence type="ECO:0008006" key="3">
    <source>
        <dbReference type="Google" id="ProtNLM"/>
    </source>
</evidence>
<reference evidence="1" key="1">
    <citation type="journal article" date="2020" name="Stud. Mycol.">
        <title>101 Dothideomycetes genomes: a test case for predicting lifestyles and emergence of pathogens.</title>
        <authorList>
            <person name="Haridas S."/>
            <person name="Albert R."/>
            <person name="Binder M."/>
            <person name="Bloem J."/>
            <person name="Labutti K."/>
            <person name="Salamov A."/>
            <person name="Andreopoulos B."/>
            <person name="Baker S."/>
            <person name="Barry K."/>
            <person name="Bills G."/>
            <person name="Bluhm B."/>
            <person name="Cannon C."/>
            <person name="Castanera R."/>
            <person name="Culley D."/>
            <person name="Daum C."/>
            <person name="Ezra D."/>
            <person name="Gonzalez J."/>
            <person name="Henrissat B."/>
            <person name="Kuo A."/>
            <person name="Liang C."/>
            <person name="Lipzen A."/>
            <person name="Lutzoni F."/>
            <person name="Magnuson J."/>
            <person name="Mondo S."/>
            <person name="Nolan M."/>
            <person name="Ohm R."/>
            <person name="Pangilinan J."/>
            <person name="Park H.-J."/>
            <person name="Ramirez L."/>
            <person name="Alfaro M."/>
            <person name="Sun H."/>
            <person name="Tritt A."/>
            <person name="Yoshinaga Y."/>
            <person name="Zwiers L.-H."/>
            <person name="Turgeon B."/>
            <person name="Goodwin S."/>
            <person name="Spatafora J."/>
            <person name="Crous P."/>
            <person name="Grigoriev I."/>
        </authorList>
    </citation>
    <scope>NUCLEOTIDE SEQUENCE</scope>
    <source>
        <strain evidence="1">CBS 116435</strain>
    </source>
</reference>
<gene>
    <name evidence="1" type="ORF">K431DRAFT_236688</name>
</gene>
<proteinExistence type="predicted"/>
<evidence type="ECO:0000313" key="1">
    <source>
        <dbReference type="EMBL" id="KAF2715871.1"/>
    </source>
</evidence>